<sequence>MDVTGHTFQSELPRILEAIANSRVVCFDLELSGIPGKQTGQARASGRSEDGKQTLQKRYEETKRAAERYQILQLGLTCVEEDLKTGVYVTRAYNFLMNPVTDKRLGVERDFTYQSGAVDFLLGVNFRMEALFKEGVPYFSRQEEARARSIASARQDRSSIDDLHIPIDDLDSITFVQRVRKETTDWVKLWRGQGTSETTFLNIAPLNHRTPSYNGRGLNGYQKRLVHQLIRAEFPDVVSISKPEFIQLIPYDKQREKAQSQKKVAWFERSLTSQIGLRWVAEALCPNVDRVLFADLKAPKASGDLAAVASAGWIYPPYPISELKAGVIALRFEKMLHKLKAKRTILVGHNLFLDLIYFFMCFFGPLPDRVEGFQSIVGQLFPLVFDTKYLADKINDNSPLYRSSLEEIDRELSRLAVPIIESPPEHNKYNSESPVHEAGFDSFLTARVLLRLSTRTEVERRSGVESPGSVSDESLSVSEDGGVLLSHAEQAKATSHPDGKAGPSAFSHGNPFAVLRDLGLEDAPQHIMMPQEDSPFWLQYGNKLRVNGTVEGVCVIPIIR</sequence>
<evidence type="ECO:0000256" key="1">
    <source>
        <dbReference type="ARBA" id="ARBA00008372"/>
    </source>
</evidence>
<evidence type="ECO:0000313" key="2">
    <source>
        <dbReference type="EMBL" id="KAL2049203.1"/>
    </source>
</evidence>
<name>A0ABR4AVM6_9LECA</name>
<dbReference type="PANTHER" id="PTHR15092">
    <property type="entry name" value="POLY A -SPECIFIC RIBONUCLEASE/TARGET OF EGR1, MEMBER 1"/>
    <property type="match status" value="1"/>
</dbReference>
<accession>A0ABR4AVM6</accession>
<keyword evidence="3" id="KW-1185">Reference proteome</keyword>
<dbReference type="EMBL" id="JBHFEH010000069">
    <property type="protein sequence ID" value="KAL2049203.1"/>
    <property type="molecule type" value="Genomic_DNA"/>
</dbReference>
<dbReference type="InterPro" id="IPR006941">
    <property type="entry name" value="RNase_CAF1"/>
</dbReference>
<dbReference type="Pfam" id="PF04857">
    <property type="entry name" value="CAF1"/>
    <property type="match status" value="1"/>
</dbReference>
<gene>
    <name evidence="2" type="ORF">ABVK25_010553</name>
</gene>
<dbReference type="Gene3D" id="3.30.420.10">
    <property type="entry name" value="Ribonuclease H-like superfamily/Ribonuclease H"/>
    <property type="match status" value="2"/>
</dbReference>
<dbReference type="InterPro" id="IPR012337">
    <property type="entry name" value="RNaseH-like_sf"/>
</dbReference>
<proteinExistence type="inferred from homology"/>
<dbReference type="Proteomes" id="UP001590951">
    <property type="component" value="Unassembled WGS sequence"/>
</dbReference>
<protein>
    <submittedName>
        <fullName evidence="2">Uncharacterized protein</fullName>
    </submittedName>
</protein>
<dbReference type="InterPro" id="IPR036397">
    <property type="entry name" value="RNaseH_sf"/>
</dbReference>
<organism evidence="2 3">
    <name type="scientific">Lepraria finkii</name>
    <dbReference type="NCBI Taxonomy" id="1340010"/>
    <lineage>
        <taxon>Eukaryota</taxon>
        <taxon>Fungi</taxon>
        <taxon>Dikarya</taxon>
        <taxon>Ascomycota</taxon>
        <taxon>Pezizomycotina</taxon>
        <taxon>Lecanoromycetes</taxon>
        <taxon>OSLEUM clade</taxon>
        <taxon>Lecanoromycetidae</taxon>
        <taxon>Lecanorales</taxon>
        <taxon>Lecanorineae</taxon>
        <taxon>Stereocaulaceae</taxon>
        <taxon>Lepraria</taxon>
    </lineage>
</organism>
<comment type="similarity">
    <text evidence="1">Belongs to the CAF1 family.</text>
</comment>
<reference evidence="2 3" key="1">
    <citation type="submission" date="2024-09" db="EMBL/GenBank/DDBJ databases">
        <title>Rethinking Asexuality: The Enigmatic Case of Functional Sexual Genes in Lepraria (Stereocaulaceae).</title>
        <authorList>
            <person name="Doellman M."/>
            <person name="Sun Y."/>
            <person name="Barcenas-Pena A."/>
            <person name="Lumbsch H.T."/>
            <person name="Grewe F."/>
        </authorList>
    </citation>
    <scope>NUCLEOTIDE SEQUENCE [LARGE SCALE GENOMIC DNA]</scope>
    <source>
        <strain evidence="2 3">Grewe 0041</strain>
    </source>
</reference>
<comment type="caution">
    <text evidence="2">The sequence shown here is derived from an EMBL/GenBank/DDBJ whole genome shotgun (WGS) entry which is preliminary data.</text>
</comment>
<evidence type="ECO:0000313" key="3">
    <source>
        <dbReference type="Proteomes" id="UP001590951"/>
    </source>
</evidence>
<dbReference type="InterPro" id="IPR051181">
    <property type="entry name" value="CAF1_poly(A)_ribonucleases"/>
</dbReference>
<dbReference type="SUPFAM" id="SSF53098">
    <property type="entry name" value="Ribonuclease H-like"/>
    <property type="match status" value="1"/>
</dbReference>
<dbReference type="PANTHER" id="PTHR15092:SF22">
    <property type="entry name" value="POLY(A)-SPECIFIC RIBONUCLEASE PNLDC1"/>
    <property type="match status" value="1"/>
</dbReference>